<dbReference type="AlphaFoldDB" id="A0A6S6U6F0"/>
<keyword evidence="1" id="KW-0472">Membrane</keyword>
<feature type="domain" description="FecR protein" evidence="2">
    <location>
        <begin position="72"/>
        <end position="158"/>
    </location>
</feature>
<feature type="transmembrane region" description="Helical" evidence="1">
    <location>
        <begin position="26"/>
        <end position="47"/>
    </location>
</feature>
<proteinExistence type="predicted"/>
<sequence>MYFITIYPRIDDTIELYEREMIMKQIIVMIVMSNLLLANVGIVKNIIGKVELQRAQKVLLLHKGSAVNNGDIIMTKSKSSIGITFDDGTRLSLGENAIFVINKFKVDPAKKEYDVDLNLKKGKAVFSSGKVGKLAPESVKFRIPEGIIGIRGTKFAVEVK</sequence>
<organism evidence="3">
    <name type="scientific">uncultured Sulfurovum sp</name>
    <dbReference type="NCBI Taxonomy" id="269237"/>
    <lineage>
        <taxon>Bacteria</taxon>
        <taxon>Pseudomonadati</taxon>
        <taxon>Campylobacterota</taxon>
        <taxon>Epsilonproteobacteria</taxon>
        <taxon>Campylobacterales</taxon>
        <taxon>Sulfurovaceae</taxon>
        <taxon>Sulfurovum</taxon>
        <taxon>environmental samples</taxon>
    </lineage>
</organism>
<dbReference type="PANTHER" id="PTHR38731">
    <property type="entry name" value="LIPL45-RELATED LIPOPROTEIN-RELATED"/>
    <property type="match status" value="1"/>
</dbReference>
<dbReference type="InterPro" id="IPR006860">
    <property type="entry name" value="FecR"/>
</dbReference>
<evidence type="ECO:0000256" key="1">
    <source>
        <dbReference type="SAM" id="Phobius"/>
    </source>
</evidence>
<keyword evidence="1" id="KW-1133">Transmembrane helix</keyword>
<name>A0A6S6U6F0_9BACT</name>
<keyword evidence="1" id="KW-0812">Transmembrane</keyword>
<evidence type="ECO:0000259" key="2">
    <source>
        <dbReference type="Pfam" id="PF04773"/>
    </source>
</evidence>
<reference evidence="3" key="1">
    <citation type="submission" date="2020-01" db="EMBL/GenBank/DDBJ databases">
        <authorList>
            <person name="Meier V. D."/>
            <person name="Meier V D."/>
        </authorList>
    </citation>
    <scope>NUCLEOTIDE SEQUENCE</scope>
    <source>
        <strain evidence="3">HLG_WM_MAG_05</strain>
    </source>
</reference>
<evidence type="ECO:0000313" key="3">
    <source>
        <dbReference type="EMBL" id="CAA6827315.1"/>
    </source>
</evidence>
<dbReference type="Pfam" id="PF04773">
    <property type="entry name" value="FecR"/>
    <property type="match status" value="1"/>
</dbReference>
<gene>
    <name evidence="3" type="ORF">HELGO_WM9290</name>
</gene>
<dbReference type="EMBL" id="CACVAU010000091">
    <property type="protein sequence ID" value="CAA6827315.1"/>
    <property type="molecule type" value="Genomic_DNA"/>
</dbReference>
<protein>
    <recommendedName>
        <fullName evidence="2">FecR protein domain-containing protein</fullName>
    </recommendedName>
</protein>
<accession>A0A6S6U6F0</accession>
<dbReference type="PANTHER" id="PTHR38731:SF1">
    <property type="entry name" value="FECR PROTEIN DOMAIN-CONTAINING PROTEIN"/>
    <property type="match status" value="1"/>
</dbReference>